<protein>
    <submittedName>
        <fullName evidence="2">Uncharacterized protein</fullName>
    </submittedName>
</protein>
<reference evidence="2" key="1">
    <citation type="journal article" date="2018" name="Genome Biol. Evol.">
        <title>Genomics and development of Lentinus tigrinus, a white-rot wood-decaying mushroom with dimorphic fruiting bodies.</title>
        <authorList>
            <person name="Wu B."/>
            <person name="Xu Z."/>
            <person name="Knudson A."/>
            <person name="Carlson A."/>
            <person name="Chen N."/>
            <person name="Kovaka S."/>
            <person name="LaButti K."/>
            <person name="Lipzen A."/>
            <person name="Pennachio C."/>
            <person name="Riley R."/>
            <person name="Schakwitz W."/>
            <person name="Umezawa K."/>
            <person name="Ohm R.A."/>
            <person name="Grigoriev I.V."/>
            <person name="Nagy L.G."/>
            <person name="Gibbons J."/>
            <person name="Hibbett D."/>
        </authorList>
    </citation>
    <scope>NUCLEOTIDE SEQUENCE [LARGE SCALE GENOMIC DNA]</scope>
    <source>
        <strain evidence="2">ALCF2SS1-6</strain>
    </source>
</reference>
<evidence type="ECO:0000313" key="3">
    <source>
        <dbReference type="Proteomes" id="UP000313359"/>
    </source>
</evidence>
<evidence type="ECO:0000256" key="1">
    <source>
        <dbReference type="SAM" id="MobiDB-lite"/>
    </source>
</evidence>
<dbReference type="Proteomes" id="UP000313359">
    <property type="component" value="Unassembled WGS sequence"/>
</dbReference>
<dbReference type="AlphaFoldDB" id="A0A5C2S2H4"/>
<gene>
    <name evidence="2" type="ORF">L227DRAFT_223135</name>
</gene>
<feature type="compositionally biased region" description="Polar residues" evidence="1">
    <location>
        <begin position="188"/>
        <end position="202"/>
    </location>
</feature>
<organism evidence="2 3">
    <name type="scientific">Lentinus tigrinus ALCF2SS1-6</name>
    <dbReference type="NCBI Taxonomy" id="1328759"/>
    <lineage>
        <taxon>Eukaryota</taxon>
        <taxon>Fungi</taxon>
        <taxon>Dikarya</taxon>
        <taxon>Basidiomycota</taxon>
        <taxon>Agaricomycotina</taxon>
        <taxon>Agaricomycetes</taxon>
        <taxon>Polyporales</taxon>
        <taxon>Polyporaceae</taxon>
        <taxon>Lentinus</taxon>
    </lineage>
</organism>
<evidence type="ECO:0000313" key="2">
    <source>
        <dbReference type="EMBL" id="RPD57755.1"/>
    </source>
</evidence>
<sequence length="215" mass="23617">MPTDFNVLRASEPSELCSDGPRTSRRAEGCSAVHPVGADSRPVVPLRHHAHAHAHAHAQPLLPRVRAHPISVCSISATRQLEHEVAARSRRGSDFLGHHCGLGLARTFVSSPRHLLISPLTTWSRALNSLSHLQLQLERILAPCHGSSPRTQYAARALVNFAYRSFSSLTLTLTKYLLSLLSLSLQAPRSTAPHSPTRTPSTAPRKFHMHMPSDR</sequence>
<feature type="region of interest" description="Disordered" evidence="1">
    <location>
        <begin position="188"/>
        <end position="215"/>
    </location>
</feature>
<name>A0A5C2S2H4_9APHY</name>
<keyword evidence="3" id="KW-1185">Reference proteome</keyword>
<proteinExistence type="predicted"/>
<dbReference type="EMBL" id="ML122279">
    <property type="protein sequence ID" value="RPD57755.1"/>
    <property type="molecule type" value="Genomic_DNA"/>
</dbReference>
<accession>A0A5C2S2H4</accession>